<dbReference type="OrthoDB" id="5077805at2759"/>
<proteinExistence type="predicted"/>
<keyword evidence="2" id="KW-1185">Reference proteome</keyword>
<dbReference type="AlphaFoldDB" id="A0A0N0V4I2"/>
<accession>A0A0N0V4I2</accession>
<sequence>MTHQGQRTFVFCSIHRDPFPEATTPLSRVARYFLSIILFIVQLTLMIGVPATPSILAWFTRRHLWQALADTGNVDEAKEALVHLILGTVLLAFLIWGSVPVFATARFYGGRARNTAYITIGGVLAVFFGVSVRTVYLTRNWELRFDNDTKVAENCRLVTQVLGSLIFLCWISFVVSFFYLAVFGTPMFMRQMLNDATKLLFHASPDVQNKESDSDHT</sequence>
<reference evidence="1 2" key="1">
    <citation type="submission" date="2015-04" db="EMBL/GenBank/DDBJ databases">
        <title>The draft genome sequence of Fusarium langsethiae, a T-2/HT-2 mycotoxin producer.</title>
        <authorList>
            <person name="Lysoe E."/>
            <person name="Divon H.H."/>
            <person name="Terzi V."/>
            <person name="Orru L."/>
            <person name="Lamontanara A."/>
            <person name="Kolseth A.-K."/>
            <person name="Frandsen R.J."/>
            <person name="Nielsen K."/>
            <person name="Thrane U."/>
        </authorList>
    </citation>
    <scope>NUCLEOTIDE SEQUENCE [LARGE SCALE GENOMIC DNA]</scope>
    <source>
        <strain evidence="1 2">Fl201059</strain>
    </source>
</reference>
<name>A0A0N0V4I2_FUSLA</name>
<protein>
    <submittedName>
        <fullName evidence="1">Uncharacterized protein</fullName>
    </submittedName>
</protein>
<comment type="caution">
    <text evidence="1">The sequence shown here is derived from an EMBL/GenBank/DDBJ whole genome shotgun (WGS) entry which is preliminary data.</text>
</comment>
<dbReference type="Proteomes" id="UP000037904">
    <property type="component" value="Unassembled WGS sequence"/>
</dbReference>
<organism evidence="1 2">
    <name type="scientific">Fusarium langsethiae</name>
    <dbReference type="NCBI Taxonomy" id="179993"/>
    <lineage>
        <taxon>Eukaryota</taxon>
        <taxon>Fungi</taxon>
        <taxon>Dikarya</taxon>
        <taxon>Ascomycota</taxon>
        <taxon>Pezizomycotina</taxon>
        <taxon>Sordariomycetes</taxon>
        <taxon>Hypocreomycetidae</taxon>
        <taxon>Hypocreales</taxon>
        <taxon>Nectriaceae</taxon>
        <taxon>Fusarium</taxon>
    </lineage>
</organism>
<evidence type="ECO:0000313" key="1">
    <source>
        <dbReference type="EMBL" id="KPA35235.1"/>
    </source>
</evidence>
<gene>
    <name evidence="1" type="ORF">FLAG1_12088</name>
</gene>
<dbReference type="EMBL" id="JXCE01001365">
    <property type="protein sequence ID" value="KPA35235.1"/>
    <property type="molecule type" value="Genomic_DNA"/>
</dbReference>
<evidence type="ECO:0000313" key="2">
    <source>
        <dbReference type="Proteomes" id="UP000037904"/>
    </source>
</evidence>